<dbReference type="PANTHER" id="PTHR11845:SF13">
    <property type="entry name" value="5'-DEOXYNUCLEOTIDASE HDDC2"/>
    <property type="match status" value="1"/>
</dbReference>
<sequence length="192" mass="22387">MATSAMAEMKKLFEFIRVVGRLKSLKRTGWVNAGVKDPETVSGHMYRMAMLSFIIDEKRDHVSRDQCIKLALVHDLAESIVGDITPFEGITVEEKHRREKEAMENIAKLVSNTVGNELLDLWNEYEKQLTKEAQFVKDLDKFDMIMQAFEYEEAENKPGRLQDFFNSVEGKFKTETVKTWVDYLKEERIRNN</sequence>
<proteinExistence type="inferred from homology"/>
<dbReference type="InterPro" id="IPR006674">
    <property type="entry name" value="HD_domain"/>
</dbReference>
<comment type="catalytic activity">
    <reaction evidence="1">
        <text>a 2'-deoxyribonucleoside 5'-phosphate + H2O = a 2'-deoxyribonucleoside + phosphate</text>
        <dbReference type="Rhea" id="RHEA:36167"/>
        <dbReference type="ChEBI" id="CHEBI:15377"/>
        <dbReference type="ChEBI" id="CHEBI:18274"/>
        <dbReference type="ChEBI" id="CHEBI:43474"/>
        <dbReference type="ChEBI" id="CHEBI:65317"/>
        <dbReference type="EC" id="3.1.3.89"/>
    </reaction>
</comment>
<protein>
    <recommendedName>
        <fullName evidence="9">5'-deoxynucleotidase HDDC2</fullName>
        <ecNumber evidence="8">3.1.3.89</ecNumber>
    </recommendedName>
    <alternativeName>
        <fullName evidence="13">HD domain-containing protein 2</fullName>
    </alternativeName>
</protein>
<reference evidence="15 16" key="1">
    <citation type="submission" date="2020-08" db="EMBL/GenBank/DDBJ databases">
        <authorList>
            <person name="Hejnol A."/>
        </authorList>
    </citation>
    <scope>NUCLEOTIDE SEQUENCE [LARGE SCALE GENOMIC DNA]</scope>
</reference>
<evidence type="ECO:0000313" key="16">
    <source>
        <dbReference type="Proteomes" id="UP000549394"/>
    </source>
</evidence>
<evidence type="ECO:0000256" key="11">
    <source>
        <dbReference type="ARBA" id="ARBA00022801"/>
    </source>
</evidence>
<dbReference type="SUPFAM" id="SSF109604">
    <property type="entry name" value="HD-domain/PDEase-like"/>
    <property type="match status" value="1"/>
</dbReference>
<accession>A0A7I8V413</accession>
<evidence type="ECO:0000256" key="3">
    <source>
        <dbReference type="ARBA" id="ARBA00001941"/>
    </source>
</evidence>
<dbReference type="EMBL" id="CAJFCJ010000001">
    <property type="protein sequence ID" value="CAD5110901.1"/>
    <property type="molecule type" value="Genomic_DNA"/>
</dbReference>
<organism evidence="15 16">
    <name type="scientific">Dimorphilus gyrociliatus</name>
    <dbReference type="NCBI Taxonomy" id="2664684"/>
    <lineage>
        <taxon>Eukaryota</taxon>
        <taxon>Metazoa</taxon>
        <taxon>Spiralia</taxon>
        <taxon>Lophotrochozoa</taxon>
        <taxon>Annelida</taxon>
        <taxon>Polychaeta</taxon>
        <taxon>Polychaeta incertae sedis</taxon>
        <taxon>Dinophilidae</taxon>
        <taxon>Dimorphilus</taxon>
    </lineage>
</organism>
<evidence type="ECO:0000256" key="12">
    <source>
        <dbReference type="ARBA" id="ARBA00022842"/>
    </source>
</evidence>
<keyword evidence="10" id="KW-0479">Metal-binding</keyword>
<feature type="domain" description="HD/PDEase" evidence="14">
    <location>
        <begin position="37"/>
        <end position="154"/>
    </location>
</feature>
<evidence type="ECO:0000256" key="5">
    <source>
        <dbReference type="ARBA" id="ARBA00004074"/>
    </source>
</evidence>
<evidence type="ECO:0000256" key="10">
    <source>
        <dbReference type="ARBA" id="ARBA00022723"/>
    </source>
</evidence>
<evidence type="ECO:0000256" key="7">
    <source>
        <dbReference type="ARBA" id="ARBA00011738"/>
    </source>
</evidence>
<dbReference type="InterPro" id="IPR003607">
    <property type="entry name" value="HD/PDEase_dom"/>
</dbReference>
<dbReference type="GO" id="GO:0009159">
    <property type="term" value="P:deoxyribonucleoside monophosphate catabolic process"/>
    <property type="evidence" value="ECO:0007669"/>
    <property type="project" value="UniProtKB-ARBA"/>
</dbReference>
<dbReference type="GO" id="GO:0005737">
    <property type="term" value="C:cytoplasm"/>
    <property type="evidence" value="ECO:0007669"/>
    <property type="project" value="TreeGrafter"/>
</dbReference>
<evidence type="ECO:0000256" key="4">
    <source>
        <dbReference type="ARBA" id="ARBA00001946"/>
    </source>
</evidence>
<dbReference type="GO" id="GO:0002953">
    <property type="term" value="F:5'-deoxynucleotidase activity"/>
    <property type="evidence" value="ECO:0007669"/>
    <property type="project" value="UniProtKB-EC"/>
</dbReference>
<evidence type="ECO:0000256" key="9">
    <source>
        <dbReference type="ARBA" id="ARBA00015933"/>
    </source>
</evidence>
<dbReference type="Proteomes" id="UP000549394">
    <property type="component" value="Unassembled WGS sequence"/>
</dbReference>
<evidence type="ECO:0000256" key="13">
    <source>
        <dbReference type="ARBA" id="ARBA00032735"/>
    </source>
</evidence>
<gene>
    <name evidence="15" type="ORF">DGYR_LOCUS257</name>
</gene>
<dbReference type="Gene3D" id="1.10.3210.10">
    <property type="entry name" value="Hypothetical protein af1432"/>
    <property type="match status" value="1"/>
</dbReference>
<evidence type="ECO:0000256" key="6">
    <source>
        <dbReference type="ARBA" id="ARBA00009999"/>
    </source>
</evidence>
<keyword evidence="16" id="KW-1185">Reference proteome</keyword>
<comment type="cofactor">
    <cofactor evidence="3">
        <name>Co(2+)</name>
        <dbReference type="ChEBI" id="CHEBI:48828"/>
    </cofactor>
</comment>
<evidence type="ECO:0000256" key="1">
    <source>
        <dbReference type="ARBA" id="ARBA00001638"/>
    </source>
</evidence>
<dbReference type="SMART" id="SM00471">
    <property type="entry name" value="HDc"/>
    <property type="match status" value="1"/>
</dbReference>
<dbReference type="Pfam" id="PF13023">
    <property type="entry name" value="HD_3"/>
    <property type="match status" value="1"/>
</dbReference>
<dbReference type="OrthoDB" id="10254258at2759"/>
<evidence type="ECO:0000259" key="14">
    <source>
        <dbReference type="SMART" id="SM00471"/>
    </source>
</evidence>
<dbReference type="AlphaFoldDB" id="A0A7I8V413"/>
<dbReference type="InterPro" id="IPR039356">
    <property type="entry name" value="YfbR/HDDC2"/>
</dbReference>
<comment type="cofactor">
    <cofactor evidence="4">
        <name>Mg(2+)</name>
        <dbReference type="ChEBI" id="CHEBI:18420"/>
    </cofactor>
</comment>
<evidence type="ECO:0000256" key="8">
    <source>
        <dbReference type="ARBA" id="ARBA00012964"/>
    </source>
</evidence>
<dbReference type="GO" id="GO:0046872">
    <property type="term" value="F:metal ion binding"/>
    <property type="evidence" value="ECO:0007669"/>
    <property type="project" value="UniProtKB-KW"/>
</dbReference>
<dbReference type="PANTHER" id="PTHR11845">
    <property type="entry name" value="5'-DEOXYNUCLEOTIDASE HDDC2"/>
    <property type="match status" value="1"/>
</dbReference>
<evidence type="ECO:0000313" key="15">
    <source>
        <dbReference type="EMBL" id="CAD5110901.1"/>
    </source>
</evidence>
<name>A0A7I8V413_9ANNE</name>
<comment type="function">
    <text evidence="5">Catalyzes the dephosphorylation of the nucleoside 5'-monophosphates deoxyadenosine monophosphate (dAMP), deoxycytidine monophosphate (dCMP), deoxyguanosine monophosphate (dGMP) and deoxythymidine monophosphate (dTMP).</text>
</comment>
<keyword evidence="11" id="KW-0378">Hydrolase</keyword>
<comment type="cofactor">
    <cofactor evidence="2">
        <name>Mn(2+)</name>
        <dbReference type="ChEBI" id="CHEBI:29035"/>
    </cofactor>
</comment>
<keyword evidence="12" id="KW-0460">Magnesium</keyword>
<comment type="caution">
    <text evidence="15">The sequence shown here is derived from an EMBL/GenBank/DDBJ whole genome shotgun (WGS) entry which is preliminary data.</text>
</comment>
<comment type="subunit">
    <text evidence="7">Homodimer.</text>
</comment>
<dbReference type="EC" id="3.1.3.89" evidence="8"/>
<evidence type="ECO:0000256" key="2">
    <source>
        <dbReference type="ARBA" id="ARBA00001936"/>
    </source>
</evidence>
<dbReference type="FunFam" id="1.10.3210.10:FF:000011">
    <property type="entry name" value="HD domain-containing protein 2"/>
    <property type="match status" value="1"/>
</dbReference>
<comment type="similarity">
    <text evidence="6">Belongs to the HDDC2 family.</text>
</comment>